<protein>
    <recommendedName>
        <fullName evidence="3">Flagellar FliJ protein</fullName>
    </recommendedName>
</protein>
<proteinExistence type="predicted"/>
<evidence type="ECO:0008006" key="3">
    <source>
        <dbReference type="Google" id="ProtNLM"/>
    </source>
</evidence>
<gene>
    <name evidence="1" type="ORF">Pan44_43570</name>
</gene>
<accession>A0A517SJK1</accession>
<evidence type="ECO:0000313" key="1">
    <source>
        <dbReference type="EMBL" id="QDT56304.1"/>
    </source>
</evidence>
<dbReference type="InParanoid" id="A0A517SJK1"/>
<dbReference type="AlphaFoldDB" id="A0A517SJK1"/>
<evidence type="ECO:0000313" key="2">
    <source>
        <dbReference type="Proteomes" id="UP000315700"/>
    </source>
</evidence>
<dbReference type="KEGG" id="ccos:Pan44_43570"/>
<dbReference type="RefSeq" id="WP_145033582.1">
    <property type="nucleotide sequence ID" value="NZ_CP036271.1"/>
</dbReference>
<dbReference type="Proteomes" id="UP000315700">
    <property type="component" value="Chromosome"/>
</dbReference>
<name>A0A517SJK1_9PLAN</name>
<keyword evidence="2" id="KW-1185">Reference proteome</keyword>
<reference evidence="1 2" key="1">
    <citation type="submission" date="2019-02" db="EMBL/GenBank/DDBJ databases">
        <title>Deep-cultivation of Planctomycetes and their phenomic and genomic characterization uncovers novel biology.</title>
        <authorList>
            <person name="Wiegand S."/>
            <person name="Jogler M."/>
            <person name="Boedeker C."/>
            <person name="Pinto D."/>
            <person name="Vollmers J."/>
            <person name="Rivas-Marin E."/>
            <person name="Kohn T."/>
            <person name="Peeters S.H."/>
            <person name="Heuer A."/>
            <person name="Rast P."/>
            <person name="Oberbeckmann S."/>
            <person name="Bunk B."/>
            <person name="Jeske O."/>
            <person name="Meyerdierks A."/>
            <person name="Storesund J.E."/>
            <person name="Kallscheuer N."/>
            <person name="Luecker S."/>
            <person name="Lage O.M."/>
            <person name="Pohl T."/>
            <person name="Merkel B.J."/>
            <person name="Hornburger P."/>
            <person name="Mueller R.-W."/>
            <person name="Bruemmer F."/>
            <person name="Labrenz M."/>
            <person name="Spormann A.M."/>
            <person name="Op den Camp H."/>
            <person name="Overmann J."/>
            <person name="Amann R."/>
            <person name="Jetten M.S.M."/>
            <person name="Mascher T."/>
            <person name="Medema M.H."/>
            <person name="Devos D.P."/>
            <person name="Kaster A.-K."/>
            <person name="Ovreas L."/>
            <person name="Rohde M."/>
            <person name="Galperin M.Y."/>
            <person name="Jogler C."/>
        </authorList>
    </citation>
    <scope>NUCLEOTIDE SEQUENCE [LARGE SCALE GENOMIC DNA]</scope>
    <source>
        <strain evidence="1 2">Pan44</strain>
    </source>
</reference>
<sequence length="161" mass="18094">MASEKTKRFARLLRTQQQLERGVEWRYAEAKANRLLAERDRDVAAAGIQDSLRRRSETVSSSFTGAFVLSAYADEAAAELRLVEKQAKIAECLRVEAEIESVLKAMRVKTKQWEKLHENAALVDEEEDLQALQRSWDEHGIRSHVSEAAASVKGPGPESET</sequence>
<dbReference type="EMBL" id="CP036271">
    <property type="protein sequence ID" value="QDT56304.1"/>
    <property type="molecule type" value="Genomic_DNA"/>
</dbReference>
<organism evidence="1 2">
    <name type="scientific">Caulifigura coniformis</name>
    <dbReference type="NCBI Taxonomy" id="2527983"/>
    <lineage>
        <taxon>Bacteria</taxon>
        <taxon>Pseudomonadati</taxon>
        <taxon>Planctomycetota</taxon>
        <taxon>Planctomycetia</taxon>
        <taxon>Planctomycetales</taxon>
        <taxon>Planctomycetaceae</taxon>
        <taxon>Caulifigura</taxon>
    </lineage>
</organism>